<evidence type="ECO:0000256" key="5">
    <source>
        <dbReference type="ARBA" id="ARBA00022989"/>
    </source>
</evidence>
<dbReference type="SUPFAM" id="SSF103481">
    <property type="entry name" value="Multidrug resistance efflux transporter EmrE"/>
    <property type="match status" value="1"/>
</dbReference>
<protein>
    <submittedName>
        <fullName evidence="9">EamA family transporter</fullName>
    </submittedName>
</protein>
<evidence type="ECO:0000256" key="2">
    <source>
        <dbReference type="ARBA" id="ARBA00007362"/>
    </source>
</evidence>
<feature type="transmembrane region" description="Helical" evidence="7">
    <location>
        <begin position="113"/>
        <end position="132"/>
    </location>
</feature>
<feature type="transmembrane region" description="Helical" evidence="7">
    <location>
        <begin position="57"/>
        <end position="78"/>
    </location>
</feature>
<organism evidence="9 10">
    <name type="scientific">Eggerthella lenta</name>
    <name type="common">Eubacterium lentum</name>
    <dbReference type="NCBI Taxonomy" id="84112"/>
    <lineage>
        <taxon>Bacteria</taxon>
        <taxon>Bacillati</taxon>
        <taxon>Actinomycetota</taxon>
        <taxon>Coriobacteriia</taxon>
        <taxon>Eggerthellales</taxon>
        <taxon>Eggerthellaceae</taxon>
        <taxon>Eggerthella</taxon>
    </lineage>
</organism>
<gene>
    <name evidence="9" type="ORF">C1872_13185</name>
</gene>
<dbReference type="PANTHER" id="PTHR42920">
    <property type="entry name" value="OS03G0707200 PROTEIN-RELATED"/>
    <property type="match status" value="1"/>
</dbReference>
<comment type="caution">
    <text evidence="9">The sequence shown here is derived from an EMBL/GenBank/DDBJ whole genome shotgun (WGS) entry which is preliminary data.</text>
</comment>
<reference evidence="9 10" key="1">
    <citation type="journal article" date="2018" name="Elife">
        <title>Discovery and characterization of a prevalent human gut bacterial enzyme sufficient for the inactivation of a family of plant toxins.</title>
        <authorList>
            <person name="Koppel N."/>
            <person name="Bisanz J.E."/>
            <person name="Pandelia M.E."/>
            <person name="Turnbaugh P.J."/>
            <person name="Balskus E.P."/>
        </authorList>
    </citation>
    <scope>NUCLEOTIDE SEQUENCE [LARGE SCALE GENOMIC DNA]</scope>
    <source>
        <strain evidence="9 10">MR1 #12</strain>
    </source>
</reference>
<dbReference type="Proteomes" id="UP000253752">
    <property type="component" value="Unassembled WGS sequence"/>
</dbReference>
<comment type="subcellular location">
    <subcellularLocation>
        <location evidence="1">Cell membrane</location>
        <topology evidence="1">Multi-pass membrane protein</topology>
    </subcellularLocation>
</comment>
<evidence type="ECO:0000256" key="6">
    <source>
        <dbReference type="ARBA" id="ARBA00023136"/>
    </source>
</evidence>
<dbReference type="InterPro" id="IPR037185">
    <property type="entry name" value="EmrE-like"/>
</dbReference>
<dbReference type="EMBL" id="PPTX01000024">
    <property type="protein sequence ID" value="RDB76000.1"/>
    <property type="molecule type" value="Genomic_DNA"/>
</dbReference>
<dbReference type="AlphaFoldDB" id="A0A369MR78"/>
<evidence type="ECO:0000313" key="9">
    <source>
        <dbReference type="EMBL" id="RDB76000.1"/>
    </source>
</evidence>
<dbReference type="InterPro" id="IPR051258">
    <property type="entry name" value="Diverse_Substrate_Transporter"/>
</dbReference>
<keyword evidence="4 7" id="KW-0812">Transmembrane</keyword>
<keyword evidence="5 7" id="KW-1133">Transmembrane helix</keyword>
<evidence type="ECO:0000256" key="1">
    <source>
        <dbReference type="ARBA" id="ARBA00004651"/>
    </source>
</evidence>
<proteinExistence type="inferred from homology"/>
<dbReference type="RefSeq" id="WP_114516645.1">
    <property type="nucleotide sequence ID" value="NZ_CP089336.1"/>
</dbReference>
<accession>A0A369MR78</accession>
<dbReference type="Pfam" id="PF00892">
    <property type="entry name" value="EamA"/>
    <property type="match status" value="1"/>
</dbReference>
<keyword evidence="3" id="KW-1003">Cell membrane</keyword>
<feature type="transmembrane region" description="Helical" evidence="7">
    <location>
        <begin position="90"/>
        <end position="107"/>
    </location>
</feature>
<dbReference type="PANTHER" id="PTHR42920:SF5">
    <property type="entry name" value="EAMA DOMAIN-CONTAINING PROTEIN"/>
    <property type="match status" value="1"/>
</dbReference>
<evidence type="ECO:0000256" key="7">
    <source>
        <dbReference type="SAM" id="Phobius"/>
    </source>
</evidence>
<evidence type="ECO:0000256" key="4">
    <source>
        <dbReference type="ARBA" id="ARBA00022692"/>
    </source>
</evidence>
<keyword evidence="6 7" id="KW-0472">Membrane</keyword>
<evidence type="ECO:0000256" key="3">
    <source>
        <dbReference type="ARBA" id="ARBA00022475"/>
    </source>
</evidence>
<evidence type="ECO:0000313" key="10">
    <source>
        <dbReference type="Proteomes" id="UP000253752"/>
    </source>
</evidence>
<name>A0A369MR78_EGGLN</name>
<dbReference type="InterPro" id="IPR000620">
    <property type="entry name" value="EamA_dom"/>
</dbReference>
<sequence>MSALLFAVHIVYVSKFSGTNDVLVLTVMQFFIGGACGVACGACFETLPPAWALTPEFFWNMAYLVIFASCVALVIQNVALAHVPPAQASLFLRLESVFGVLFSVLLYGEQVGLKLIVGFVLIFGAILVSEMFPLKRKDVATNQLEAVPVELP</sequence>
<feature type="domain" description="EamA" evidence="8">
    <location>
        <begin position="2"/>
        <end position="128"/>
    </location>
</feature>
<comment type="similarity">
    <text evidence="2">Belongs to the EamA transporter family.</text>
</comment>
<dbReference type="GO" id="GO:0005886">
    <property type="term" value="C:plasma membrane"/>
    <property type="evidence" value="ECO:0007669"/>
    <property type="project" value="UniProtKB-SubCell"/>
</dbReference>
<evidence type="ECO:0000259" key="8">
    <source>
        <dbReference type="Pfam" id="PF00892"/>
    </source>
</evidence>